<accession>A0AAE1XST2</accession>
<reference evidence="1" key="1">
    <citation type="submission" date="2020-06" db="EMBL/GenBank/DDBJ databases">
        <authorList>
            <person name="Li T."/>
            <person name="Hu X."/>
            <person name="Zhang T."/>
            <person name="Song X."/>
            <person name="Zhang H."/>
            <person name="Dai N."/>
            <person name="Sheng W."/>
            <person name="Hou X."/>
            <person name="Wei L."/>
        </authorList>
    </citation>
    <scope>NUCLEOTIDE SEQUENCE</scope>
    <source>
        <strain evidence="1">3651</strain>
        <tissue evidence="1">Leaf</tissue>
    </source>
</reference>
<reference evidence="1" key="2">
    <citation type="journal article" date="2024" name="Plant">
        <title>Genomic evolution and insights into agronomic trait innovations of Sesamum species.</title>
        <authorList>
            <person name="Miao H."/>
            <person name="Wang L."/>
            <person name="Qu L."/>
            <person name="Liu H."/>
            <person name="Sun Y."/>
            <person name="Le M."/>
            <person name="Wang Q."/>
            <person name="Wei S."/>
            <person name="Zheng Y."/>
            <person name="Lin W."/>
            <person name="Duan Y."/>
            <person name="Cao H."/>
            <person name="Xiong S."/>
            <person name="Wang X."/>
            <person name="Wei L."/>
            <person name="Li C."/>
            <person name="Ma Q."/>
            <person name="Ju M."/>
            <person name="Zhao R."/>
            <person name="Li G."/>
            <person name="Mu C."/>
            <person name="Tian Q."/>
            <person name="Mei H."/>
            <person name="Zhang T."/>
            <person name="Gao T."/>
            <person name="Zhang H."/>
        </authorList>
    </citation>
    <scope>NUCLEOTIDE SEQUENCE</scope>
    <source>
        <strain evidence="1">3651</strain>
    </source>
</reference>
<organism evidence="1 2">
    <name type="scientific">Sesamum alatum</name>
    <dbReference type="NCBI Taxonomy" id="300844"/>
    <lineage>
        <taxon>Eukaryota</taxon>
        <taxon>Viridiplantae</taxon>
        <taxon>Streptophyta</taxon>
        <taxon>Embryophyta</taxon>
        <taxon>Tracheophyta</taxon>
        <taxon>Spermatophyta</taxon>
        <taxon>Magnoliopsida</taxon>
        <taxon>eudicotyledons</taxon>
        <taxon>Gunneridae</taxon>
        <taxon>Pentapetalae</taxon>
        <taxon>asterids</taxon>
        <taxon>lamiids</taxon>
        <taxon>Lamiales</taxon>
        <taxon>Pedaliaceae</taxon>
        <taxon>Sesamum</taxon>
    </lineage>
</organism>
<evidence type="ECO:0000313" key="1">
    <source>
        <dbReference type="EMBL" id="KAK4417310.1"/>
    </source>
</evidence>
<sequence length="158" mass="17378">MVDLGFEINRADGAEAESRANDGGPSELNDAEWVAGSLPRVRAREANGFVVYTRNKRFKRRSEGVSITEASSNSEGEFQMKEDDVAKIDGRPEFMGSGGMERAKLAASGSRKICKEIVIAGCPTTPAELLQTGLLEEYSVFYNGGKGKTINRRRRHYK</sequence>
<name>A0AAE1XST2_9LAMI</name>
<keyword evidence="2" id="KW-1185">Reference proteome</keyword>
<proteinExistence type="predicted"/>
<gene>
    <name evidence="1" type="ORF">Salat_2556600</name>
</gene>
<dbReference type="AlphaFoldDB" id="A0AAE1XST2"/>
<comment type="caution">
    <text evidence="1">The sequence shown here is derived from an EMBL/GenBank/DDBJ whole genome shotgun (WGS) entry which is preliminary data.</text>
</comment>
<protein>
    <submittedName>
        <fullName evidence="1">Uncharacterized protein</fullName>
    </submittedName>
</protein>
<dbReference type="Proteomes" id="UP001293254">
    <property type="component" value="Unassembled WGS sequence"/>
</dbReference>
<dbReference type="EMBL" id="JACGWO010000010">
    <property type="protein sequence ID" value="KAK4417310.1"/>
    <property type="molecule type" value="Genomic_DNA"/>
</dbReference>
<evidence type="ECO:0000313" key="2">
    <source>
        <dbReference type="Proteomes" id="UP001293254"/>
    </source>
</evidence>